<keyword evidence="2" id="KW-1185">Reference proteome</keyword>
<dbReference type="Proteomes" id="UP000318946">
    <property type="component" value="Chromosome"/>
</dbReference>
<gene>
    <name evidence="1" type="ORF">A5CBH24_18820</name>
</gene>
<protein>
    <submittedName>
        <fullName evidence="1">Uncharacterized protein</fullName>
    </submittedName>
</protein>
<dbReference type="EMBL" id="AP019735">
    <property type="protein sequence ID" value="BBL04569.1"/>
    <property type="molecule type" value="Genomic_DNA"/>
</dbReference>
<dbReference type="AlphaFoldDB" id="A0A4Y1WWG4"/>
<proteinExistence type="predicted"/>
<reference evidence="2" key="1">
    <citation type="submission" date="2019-06" db="EMBL/GenBank/DDBJ databases">
        <title>Alistipes onderdonkii subsp. vulgaris subsp. nov., Alistipes dispar sp. nov. and Alistipes communis sp. nov., isolated from human faeces, and creation of Alistipes onderdonkii subsp. onderdonkii subsp. nov.</title>
        <authorList>
            <person name="Sakamoto M."/>
            <person name="Ikeyama N."/>
            <person name="Ogata Y."/>
            <person name="Suda W."/>
            <person name="Iino T."/>
            <person name="Hattori M."/>
            <person name="Ohkuma M."/>
        </authorList>
    </citation>
    <scope>NUCLEOTIDE SEQUENCE [LARGE SCALE GENOMIC DNA]</scope>
    <source>
        <strain evidence="2">5CBH24</strain>
    </source>
</reference>
<accession>A0A4Y1WWG4</accession>
<evidence type="ECO:0000313" key="2">
    <source>
        <dbReference type="Proteomes" id="UP000318946"/>
    </source>
</evidence>
<evidence type="ECO:0000313" key="1">
    <source>
        <dbReference type="EMBL" id="BBL04569.1"/>
    </source>
</evidence>
<organism evidence="1 2">
    <name type="scientific">Alistipes communis</name>
    <dbReference type="NCBI Taxonomy" id="2585118"/>
    <lineage>
        <taxon>Bacteria</taxon>
        <taxon>Pseudomonadati</taxon>
        <taxon>Bacteroidota</taxon>
        <taxon>Bacteroidia</taxon>
        <taxon>Bacteroidales</taxon>
        <taxon>Rikenellaceae</taxon>
        <taxon>Alistipes</taxon>
    </lineage>
</organism>
<sequence>MLLKQSGEHSSPDFINLKFELGAALKAVPIVKPGLLHIIYPIRLQPFDNIVVAGKQDNLPITFSPCLCESGRSDLGDLSVDYRSELVDDCPFGPFTYQAGQASAELLTVTQDGKWPEPCRDITQADG</sequence>
<dbReference type="KEGG" id="acou:A5CBH24_18820"/>
<name>A0A4Y1WWG4_9BACT</name>